<feature type="region of interest" description="Disordered" evidence="1">
    <location>
        <begin position="396"/>
        <end position="421"/>
    </location>
</feature>
<feature type="transmembrane region" description="Helical" evidence="2">
    <location>
        <begin position="161"/>
        <end position="186"/>
    </location>
</feature>
<dbReference type="PANTHER" id="PTHR34220:SF7">
    <property type="entry name" value="SENSOR HISTIDINE KINASE YPDA"/>
    <property type="match status" value="1"/>
</dbReference>
<evidence type="ECO:0000259" key="3">
    <source>
        <dbReference type="Pfam" id="PF02518"/>
    </source>
</evidence>
<gene>
    <name evidence="5" type="ORF">FRZ32_03990</name>
</gene>
<keyword evidence="2" id="KW-1133">Transmembrane helix</keyword>
<feature type="transmembrane region" description="Helical" evidence="2">
    <location>
        <begin position="101"/>
        <end position="119"/>
    </location>
</feature>
<keyword evidence="5" id="KW-0808">Transferase</keyword>
<dbReference type="AlphaFoldDB" id="A0A5C6TRU2"/>
<dbReference type="EMBL" id="VOQQ01000001">
    <property type="protein sequence ID" value="TXC62900.1"/>
    <property type="molecule type" value="Genomic_DNA"/>
</dbReference>
<reference evidence="5 6" key="1">
    <citation type="journal article" date="2015" name="J. Microbiol.">
        <title>Sphingosinicella ginsenosidimutans sp. nov., with ginsenoside converting activity.</title>
        <authorList>
            <person name="Kim J.K."/>
            <person name="Kang M.S."/>
            <person name="Park S.C."/>
            <person name="Kim K.M."/>
            <person name="Choi K."/>
            <person name="Yoon M.H."/>
            <person name="Im W.T."/>
        </authorList>
    </citation>
    <scope>NUCLEOTIDE SEQUENCE [LARGE SCALE GENOMIC DNA]</scope>
    <source>
        <strain evidence="5 6">BS-11</strain>
    </source>
</reference>
<sequence>MEKALAAMARTRARPVRVSESGDKGRHAGGRMPALGAADSLGYRRALSGFSTKADKSSANDPPVRVFFEATGLTGGMDESAHPGGAGRRLPDLGIAIKSSIAFWLVYLVLITTRAFILQFPDFWAMFGRRLFLIVIGAAITLLVYLALAPFRNSTLNVKSIAAGLLCLPASILFAACNYAVFYLYAPLGAARHDTSMDGMGWGPVEMAVRTILDTSLSWYFLYAAWAAFYVANSYARQLREADRRAGALARETQEAQLRALRYQINPHFLFNTLNSLSSLILAQKTDVAERMLMNLSTFFRATLSADPTADVPLEEEIKLQRLYLDIEQIRFPKRLHVEVDVPEPLMGAHVPILILQPVVENAVKYGVARSRKPVTVRISAYEDAGRLHIKVKDDGEAARAAGDEEDDGEGGAEAGGTGVGLRNVTERLKTRFGTRAGVMHGPDPEGGYTVHLSMPAVRDD</sequence>
<feature type="transmembrane region" description="Helical" evidence="2">
    <location>
        <begin position="217"/>
        <end position="236"/>
    </location>
</feature>
<evidence type="ECO:0000313" key="6">
    <source>
        <dbReference type="Proteomes" id="UP000321249"/>
    </source>
</evidence>
<keyword evidence="6" id="KW-1185">Reference proteome</keyword>
<dbReference type="InterPro" id="IPR003594">
    <property type="entry name" value="HATPase_dom"/>
</dbReference>
<dbReference type="GO" id="GO:0000155">
    <property type="term" value="F:phosphorelay sensor kinase activity"/>
    <property type="evidence" value="ECO:0007669"/>
    <property type="project" value="InterPro"/>
</dbReference>
<comment type="caution">
    <text evidence="5">The sequence shown here is derived from an EMBL/GenBank/DDBJ whole genome shotgun (WGS) entry which is preliminary data.</text>
</comment>
<dbReference type="GO" id="GO:0016020">
    <property type="term" value="C:membrane"/>
    <property type="evidence" value="ECO:0007669"/>
    <property type="project" value="InterPro"/>
</dbReference>
<keyword evidence="2" id="KW-0472">Membrane</keyword>
<dbReference type="Pfam" id="PF06580">
    <property type="entry name" value="His_kinase"/>
    <property type="match status" value="1"/>
</dbReference>
<evidence type="ECO:0000259" key="4">
    <source>
        <dbReference type="Pfam" id="PF06580"/>
    </source>
</evidence>
<feature type="domain" description="Histidine kinase/HSP90-like ATPase" evidence="3">
    <location>
        <begin position="355"/>
        <end position="457"/>
    </location>
</feature>
<feature type="transmembrane region" description="Helical" evidence="2">
    <location>
        <begin position="131"/>
        <end position="149"/>
    </location>
</feature>
<dbReference type="Proteomes" id="UP000321249">
    <property type="component" value="Unassembled WGS sequence"/>
</dbReference>
<dbReference type="PANTHER" id="PTHR34220">
    <property type="entry name" value="SENSOR HISTIDINE KINASE YPDA"/>
    <property type="match status" value="1"/>
</dbReference>
<keyword evidence="2" id="KW-0812">Transmembrane</keyword>
<protein>
    <submittedName>
        <fullName evidence="5">Sensor histidine kinase</fullName>
    </submittedName>
</protein>
<keyword evidence="5" id="KW-0418">Kinase</keyword>
<proteinExistence type="predicted"/>
<dbReference type="InterPro" id="IPR050640">
    <property type="entry name" value="Bact_2-comp_sensor_kinase"/>
</dbReference>
<name>A0A5C6TRU2_9SPHN</name>
<evidence type="ECO:0000313" key="5">
    <source>
        <dbReference type="EMBL" id="TXC62900.1"/>
    </source>
</evidence>
<feature type="domain" description="Signal transduction histidine kinase internal region" evidence="4">
    <location>
        <begin position="256"/>
        <end position="336"/>
    </location>
</feature>
<dbReference type="InterPro" id="IPR036890">
    <property type="entry name" value="HATPase_C_sf"/>
</dbReference>
<evidence type="ECO:0000256" key="2">
    <source>
        <dbReference type="SAM" id="Phobius"/>
    </source>
</evidence>
<dbReference type="Gene3D" id="3.30.565.10">
    <property type="entry name" value="Histidine kinase-like ATPase, C-terminal domain"/>
    <property type="match status" value="1"/>
</dbReference>
<dbReference type="Pfam" id="PF02518">
    <property type="entry name" value="HATPase_c"/>
    <property type="match status" value="1"/>
</dbReference>
<organism evidence="5 6">
    <name type="scientific">Allosphingosinicella ginsenosidimutans</name>
    <dbReference type="NCBI Taxonomy" id="1176539"/>
    <lineage>
        <taxon>Bacteria</taxon>
        <taxon>Pseudomonadati</taxon>
        <taxon>Pseudomonadota</taxon>
        <taxon>Alphaproteobacteria</taxon>
        <taxon>Sphingomonadales</taxon>
        <taxon>Sphingomonadaceae</taxon>
        <taxon>Allosphingosinicella</taxon>
    </lineage>
</organism>
<dbReference type="SUPFAM" id="SSF55874">
    <property type="entry name" value="ATPase domain of HSP90 chaperone/DNA topoisomerase II/histidine kinase"/>
    <property type="match status" value="1"/>
</dbReference>
<accession>A0A5C6TRU2</accession>
<evidence type="ECO:0000256" key="1">
    <source>
        <dbReference type="SAM" id="MobiDB-lite"/>
    </source>
</evidence>
<feature type="region of interest" description="Disordered" evidence="1">
    <location>
        <begin position="436"/>
        <end position="461"/>
    </location>
</feature>
<dbReference type="InterPro" id="IPR010559">
    <property type="entry name" value="Sig_transdc_His_kin_internal"/>
</dbReference>